<proteinExistence type="predicted"/>
<evidence type="ECO:0000313" key="1">
    <source>
        <dbReference type="EMBL" id="RTR27715.1"/>
    </source>
</evidence>
<evidence type="ECO:0000313" key="2">
    <source>
        <dbReference type="Proteomes" id="UP000282060"/>
    </source>
</evidence>
<dbReference type="EMBL" id="RXNV01000015">
    <property type="protein sequence ID" value="RTR27715.1"/>
    <property type="molecule type" value="Genomic_DNA"/>
</dbReference>
<dbReference type="AlphaFoldDB" id="A0A3S0KIT8"/>
<dbReference type="RefSeq" id="WP_148103064.1">
    <property type="nucleotide sequence ID" value="NZ_RXNV01000015.1"/>
</dbReference>
<reference evidence="1 2" key="1">
    <citation type="submission" date="2018-12" db="EMBL/GenBank/DDBJ databases">
        <authorList>
            <person name="Yu L."/>
        </authorList>
    </citation>
    <scope>NUCLEOTIDE SEQUENCE [LARGE SCALE GENOMIC DNA]</scope>
    <source>
        <strain evidence="1 2">HAW-EB5</strain>
    </source>
</reference>
<comment type="caution">
    <text evidence="1">The sequence shown here is derived from an EMBL/GenBank/DDBJ whole genome shotgun (WGS) entry which is preliminary data.</text>
</comment>
<gene>
    <name evidence="1" type="ORF">EKG39_20155</name>
</gene>
<organism evidence="1 2">
    <name type="scientific">Shewanella atlantica</name>
    <dbReference type="NCBI Taxonomy" id="271099"/>
    <lineage>
        <taxon>Bacteria</taxon>
        <taxon>Pseudomonadati</taxon>
        <taxon>Pseudomonadota</taxon>
        <taxon>Gammaproteobacteria</taxon>
        <taxon>Alteromonadales</taxon>
        <taxon>Shewanellaceae</taxon>
        <taxon>Shewanella</taxon>
    </lineage>
</organism>
<dbReference type="PROSITE" id="PS51257">
    <property type="entry name" value="PROKAR_LIPOPROTEIN"/>
    <property type="match status" value="1"/>
</dbReference>
<feature type="non-terminal residue" evidence="1">
    <location>
        <position position="275"/>
    </location>
</feature>
<sequence>MKNTRYTHIFSAVMLASVITACESDDAGTPVQSAPEVILDVSNGLQPVSSDVPTFIDLSPFISAKGDYTLVGVKQIKNQGTGSCQHSAPEGSGFTATLGGGAACHYQYDVKSTNSSAAVATGEVVVVVSVPGDPVMKPISVAMQQDETVVIDLDDELSPDYPSGYVLSGEISDITLLGDGQVTDVNEVANTITYVSAGTQGYTRLIYTLEGLVGGEPDMKIGNIDISVSDNLNHAPSAENWHYSDMVDTETTVTMDVAPFISDSDTYNGGGVDTV</sequence>
<name>A0A3S0KIT8_9GAMM</name>
<dbReference type="Proteomes" id="UP000282060">
    <property type="component" value="Unassembled WGS sequence"/>
</dbReference>
<protein>
    <submittedName>
        <fullName evidence="1">Uncharacterized protein</fullName>
    </submittedName>
</protein>
<keyword evidence="2" id="KW-1185">Reference proteome</keyword>
<accession>A0A3S0KIT8</accession>